<accession>A0A250JZV0</accession>
<keyword evidence="9 12" id="KW-0862">Zinc</keyword>
<evidence type="ECO:0000256" key="12">
    <source>
        <dbReference type="HAMAP-Rule" id="MF_00388"/>
    </source>
</evidence>
<evidence type="ECO:0000256" key="11">
    <source>
        <dbReference type="ARBA" id="ARBA00024535"/>
    </source>
</evidence>
<dbReference type="EC" id="3.5.1.108" evidence="4 12"/>
<keyword evidence="8 12" id="KW-0378">Hydrolase</keyword>
<evidence type="ECO:0000256" key="7">
    <source>
        <dbReference type="ARBA" id="ARBA00022723"/>
    </source>
</evidence>
<comment type="cofactor">
    <cofactor evidence="1 12">
        <name>Zn(2+)</name>
        <dbReference type="ChEBI" id="CHEBI:29105"/>
    </cofactor>
</comment>
<evidence type="ECO:0000256" key="1">
    <source>
        <dbReference type="ARBA" id="ARBA00001947"/>
    </source>
</evidence>
<dbReference type="GO" id="GO:0009245">
    <property type="term" value="P:lipid A biosynthetic process"/>
    <property type="evidence" value="ECO:0007669"/>
    <property type="project" value="UniProtKB-UniRule"/>
</dbReference>
<keyword evidence="5 12" id="KW-0444">Lipid biosynthesis</keyword>
<comment type="similarity">
    <text evidence="12">Belongs to the LpxC family.</text>
</comment>
<keyword evidence="10 12" id="KW-0443">Lipid metabolism</keyword>
<evidence type="ECO:0000256" key="3">
    <source>
        <dbReference type="ARBA" id="ARBA00005002"/>
    </source>
</evidence>
<evidence type="ECO:0000256" key="5">
    <source>
        <dbReference type="ARBA" id="ARBA00022516"/>
    </source>
</evidence>
<dbReference type="Gene3D" id="3.30.230.20">
    <property type="entry name" value="lpxc deacetylase, domain 1"/>
    <property type="match status" value="1"/>
</dbReference>
<evidence type="ECO:0000313" key="14">
    <source>
        <dbReference type="Proteomes" id="UP000217343"/>
    </source>
</evidence>
<comment type="pathway">
    <text evidence="3 12">Glycolipid biosynthesis; lipid IV(A) biosynthesis; lipid IV(A) from (3R)-3-hydroxytetradecanoyl-[acyl-carrier-protein] and UDP-N-acetyl-alpha-D-glucosamine: step 2/6.</text>
</comment>
<dbReference type="Proteomes" id="UP000217343">
    <property type="component" value="Chromosome"/>
</dbReference>
<keyword evidence="7 12" id="KW-0479">Metal-binding</keyword>
<comment type="catalytic activity">
    <reaction evidence="11 12">
        <text>a UDP-3-O-[(3R)-3-hydroxyacyl]-N-acetyl-alpha-D-glucosamine + H2O = a UDP-3-O-[(3R)-3-hydroxyacyl]-alpha-D-glucosamine + acetate</text>
        <dbReference type="Rhea" id="RHEA:67816"/>
        <dbReference type="ChEBI" id="CHEBI:15377"/>
        <dbReference type="ChEBI" id="CHEBI:30089"/>
        <dbReference type="ChEBI" id="CHEBI:137740"/>
        <dbReference type="ChEBI" id="CHEBI:173225"/>
        <dbReference type="EC" id="3.5.1.108"/>
    </reaction>
</comment>
<dbReference type="NCBIfam" id="TIGR00325">
    <property type="entry name" value="lpxC"/>
    <property type="match status" value="1"/>
</dbReference>
<dbReference type="GO" id="GO:0016020">
    <property type="term" value="C:membrane"/>
    <property type="evidence" value="ECO:0007669"/>
    <property type="project" value="GOC"/>
</dbReference>
<gene>
    <name evidence="12" type="primary">lpxC</name>
    <name evidence="13" type="ORF">MYMAC_004849</name>
</gene>
<reference evidence="13 14" key="1">
    <citation type="submission" date="2017-06" db="EMBL/GenBank/DDBJ databases">
        <title>Sequencing and comparative analysis of myxobacterial genomes.</title>
        <authorList>
            <person name="Rupp O."/>
            <person name="Goesmann A."/>
            <person name="Sogaard-Andersen L."/>
        </authorList>
    </citation>
    <scope>NUCLEOTIDE SEQUENCE [LARGE SCALE GENOMIC DNA]</scope>
    <source>
        <strain evidence="13 14">DSM 14697</strain>
    </source>
</reference>
<dbReference type="InterPro" id="IPR011334">
    <property type="entry name" value="UDP-acyl_GlcNac_deAcase_C"/>
</dbReference>
<evidence type="ECO:0000256" key="2">
    <source>
        <dbReference type="ARBA" id="ARBA00002923"/>
    </source>
</evidence>
<dbReference type="KEGG" id="mmas:MYMAC_004849"/>
<evidence type="ECO:0000313" key="13">
    <source>
        <dbReference type="EMBL" id="ATB49208.1"/>
    </source>
</evidence>
<name>A0A250JZV0_9BACT</name>
<evidence type="ECO:0000256" key="6">
    <source>
        <dbReference type="ARBA" id="ARBA00022556"/>
    </source>
</evidence>
<dbReference type="AlphaFoldDB" id="A0A250JZV0"/>
<feature type="binding site" evidence="12">
    <location>
        <position position="82"/>
    </location>
    <ligand>
        <name>Zn(2+)</name>
        <dbReference type="ChEBI" id="CHEBI:29105"/>
    </ligand>
</feature>
<dbReference type="GO" id="GO:0046872">
    <property type="term" value="F:metal ion binding"/>
    <property type="evidence" value="ECO:0007669"/>
    <property type="project" value="UniProtKB-KW"/>
</dbReference>
<dbReference type="EMBL" id="CP022203">
    <property type="protein sequence ID" value="ATB49208.1"/>
    <property type="molecule type" value="Genomic_DNA"/>
</dbReference>
<feature type="binding site" evidence="12">
    <location>
        <position position="243"/>
    </location>
    <ligand>
        <name>Zn(2+)</name>
        <dbReference type="ChEBI" id="CHEBI:29105"/>
    </ligand>
</feature>
<protein>
    <recommendedName>
        <fullName evidence="4 12">UDP-3-O-acyl-N-acetylglucosamine deacetylase</fullName>
        <shortName evidence="12">UDP-3-O-acyl-GlcNAc deacetylase</shortName>
        <ecNumber evidence="4 12">3.5.1.108</ecNumber>
    </recommendedName>
    <alternativeName>
        <fullName evidence="12">UDP-3-O-[R-3-hydroxymyristoyl]-N-acetylglucosamine deacetylase</fullName>
    </alternativeName>
</protein>
<evidence type="ECO:0000256" key="9">
    <source>
        <dbReference type="ARBA" id="ARBA00022833"/>
    </source>
</evidence>
<dbReference type="InterPro" id="IPR020568">
    <property type="entry name" value="Ribosomal_Su5_D2-typ_SF"/>
</dbReference>
<evidence type="ECO:0000256" key="4">
    <source>
        <dbReference type="ARBA" id="ARBA00012745"/>
    </source>
</evidence>
<dbReference type="InterPro" id="IPR015870">
    <property type="entry name" value="UDP-acyl_N-AcGlcN_deAcase_N"/>
</dbReference>
<evidence type="ECO:0000256" key="10">
    <source>
        <dbReference type="ARBA" id="ARBA00023098"/>
    </source>
</evidence>
<keyword evidence="6 12" id="KW-0441">Lipid A biosynthesis</keyword>
<dbReference type="UniPathway" id="UPA00359">
    <property type="reaction ID" value="UER00478"/>
</dbReference>
<feature type="active site" description="Proton donor" evidence="12">
    <location>
        <position position="266"/>
    </location>
</feature>
<evidence type="ECO:0000256" key="8">
    <source>
        <dbReference type="ARBA" id="ARBA00022801"/>
    </source>
</evidence>
<dbReference type="Pfam" id="PF03331">
    <property type="entry name" value="LpxC"/>
    <property type="match status" value="1"/>
</dbReference>
<comment type="function">
    <text evidence="2 12">Catalyzes the hydrolysis of UDP-3-O-myristoyl-N-acetylglucosamine to form UDP-3-O-myristoylglucosamine and acetate, the committed step in lipid A biosynthesis.</text>
</comment>
<dbReference type="PANTHER" id="PTHR33694">
    <property type="entry name" value="UDP-3-O-ACYL-N-ACETYLGLUCOSAMINE DEACETYLASE 1, MITOCHONDRIAL-RELATED"/>
    <property type="match status" value="1"/>
</dbReference>
<keyword evidence="14" id="KW-1185">Reference proteome</keyword>
<feature type="binding site" evidence="12">
    <location>
        <position position="239"/>
    </location>
    <ligand>
        <name>Zn(2+)</name>
        <dbReference type="ChEBI" id="CHEBI:29105"/>
    </ligand>
</feature>
<organism evidence="13 14">
    <name type="scientific">Corallococcus macrosporus DSM 14697</name>
    <dbReference type="NCBI Taxonomy" id="1189310"/>
    <lineage>
        <taxon>Bacteria</taxon>
        <taxon>Pseudomonadati</taxon>
        <taxon>Myxococcota</taxon>
        <taxon>Myxococcia</taxon>
        <taxon>Myxococcales</taxon>
        <taxon>Cystobacterineae</taxon>
        <taxon>Myxococcaceae</taxon>
        <taxon>Corallococcus</taxon>
    </lineage>
</organism>
<dbReference type="PANTHER" id="PTHR33694:SF1">
    <property type="entry name" value="UDP-3-O-ACYL-N-ACETYLGLUCOSAMINE DEACETYLASE 1, MITOCHONDRIAL-RELATED"/>
    <property type="match status" value="1"/>
</dbReference>
<dbReference type="RefSeq" id="WP_013941521.1">
    <property type="nucleotide sequence ID" value="NZ_CP022203.1"/>
</dbReference>
<dbReference type="GO" id="GO:0103117">
    <property type="term" value="F:UDP-3-O-acyl-N-acetylglucosamine deacetylase activity"/>
    <property type="evidence" value="ECO:0007669"/>
    <property type="project" value="UniProtKB-UniRule"/>
</dbReference>
<proteinExistence type="inferred from homology"/>
<dbReference type="HAMAP" id="MF_00388">
    <property type="entry name" value="LpxC"/>
    <property type="match status" value="1"/>
</dbReference>
<dbReference type="Gene3D" id="3.30.1700.10">
    <property type="entry name" value="lpxc deacetylase, domain 2"/>
    <property type="match status" value="1"/>
</dbReference>
<dbReference type="SUPFAM" id="SSF54211">
    <property type="entry name" value="Ribosomal protein S5 domain 2-like"/>
    <property type="match status" value="2"/>
</dbReference>
<dbReference type="InterPro" id="IPR004463">
    <property type="entry name" value="UDP-acyl_GlcNac_deAcase"/>
</dbReference>
<sequence>MRPSSYNQRTLSKIASLQGVGLHSGARVTLTLRPAPPGHGIVFVRTDLARPVSIPALAEYVVDTSLATTLGRDGVRVGTVEHLMAALAGMGIDNLRVELDGPEVPIMDGSAAPFAALIQSAGVREQEAPKELLVIRKAVSVVDGDKQASLTPARHFRISCTIDFEHPVIQGQSFDLDFGDRDFAREISRARTFGFLRDVEKLKQLGLARGGSLENAIVVDEVSILNPDGLRFPDEFVRHKILDAIGDVSLFGRPVIGHMTAYKTGHALNHKLVRKVMSDPSCYDIVPARRRELEGMGLGFSGLAGALDFEPLVA</sequence>